<proteinExistence type="predicted"/>
<organism evidence="1 2">
    <name type="scientific">Pistacia integerrima</name>
    <dbReference type="NCBI Taxonomy" id="434235"/>
    <lineage>
        <taxon>Eukaryota</taxon>
        <taxon>Viridiplantae</taxon>
        <taxon>Streptophyta</taxon>
        <taxon>Embryophyta</taxon>
        <taxon>Tracheophyta</taxon>
        <taxon>Spermatophyta</taxon>
        <taxon>Magnoliopsida</taxon>
        <taxon>eudicotyledons</taxon>
        <taxon>Gunneridae</taxon>
        <taxon>Pentapetalae</taxon>
        <taxon>rosids</taxon>
        <taxon>malvids</taxon>
        <taxon>Sapindales</taxon>
        <taxon>Anacardiaceae</taxon>
        <taxon>Pistacia</taxon>
    </lineage>
</organism>
<keyword evidence="2" id="KW-1185">Reference proteome</keyword>
<reference evidence="2" key="1">
    <citation type="journal article" date="2023" name="G3 (Bethesda)">
        <title>Genome assembly and association tests identify interacting loci associated with vigor, precocity, and sex in interspecific pistachio rootstocks.</title>
        <authorList>
            <person name="Palmer W."/>
            <person name="Jacygrad E."/>
            <person name="Sagayaradj S."/>
            <person name="Cavanaugh K."/>
            <person name="Han R."/>
            <person name="Bertier L."/>
            <person name="Beede B."/>
            <person name="Kafkas S."/>
            <person name="Golino D."/>
            <person name="Preece J."/>
            <person name="Michelmore R."/>
        </authorList>
    </citation>
    <scope>NUCLEOTIDE SEQUENCE [LARGE SCALE GENOMIC DNA]</scope>
</reference>
<comment type="caution">
    <text evidence="1">The sequence shown here is derived from an EMBL/GenBank/DDBJ whole genome shotgun (WGS) entry which is preliminary data.</text>
</comment>
<accession>A0ACC0Z524</accession>
<name>A0ACC0Z524_9ROSI</name>
<evidence type="ECO:0000313" key="2">
    <source>
        <dbReference type="Proteomes" id="UP001163603"/>
    </source>
</evidence>
<sequence length="109" mass="11536">MQSGFGIILDFILGCSLPPLDGLWLFLSSQGSSWFAPWLLHPGSVYRLQCGAAGSKNVQANSAVGIWFFEIVSKGLYAVFVDLLSFAGCPALGSLCVACSLVMSKDVDA</sequence>
<dbReference type="EMBL" id="CM047738">
    <property type="protein sequence ID" value="KAJ0046281.1"/>
    <property type="molecule type" value="Genomic_DNA"/>
</dbReference>
<dbReference type="Proteomes" id="UP001163603">
    <property type="component" value="Chromosome 3"/>
</dbReference>
<evidence type="ECO:0000313" key="1">
    <source>
        <dbReference type="EMBL" id="KAJ0046281.1"/>
    </source>
</evidence>
<protein>
    <submittedName>
        <fullName evidence="1">Uncharacterized protein</fullName>
    </submittedName>
</protein>
<gene>
    <name evidence="1" type="ORF">Pint_06510</name>
</gene>